<dbReference type="GO" id="GO:0003700">
    <property type="term" value="F:DNA-binding transcription factor activity"/>
    <property type="evidence" value="ECO:0007669"/>
    <property type="project" value="InterPro"/>
</dbReference>
<feature type="region of interest" description="Disordered" evidence="5">
    <location>
        <begin position="358"/>
        <end position="383"/>
    </location>
</feature>
<dbReference type="EMBL" id="KV417349">
    <property type="protein sequence ID" value="KZO90199.1"/>
    <property type="molecule type" value="Genomic_DNA"/>
</dbReference>
<feature type="compositionally biased region" description="Polar residues" evidence="5">
    <location>
        <begin position="511"/>
        <end position="522"/>
    </location>
</feature>
<keyword evidence="7" id="KW-1185">Reference proteome</keyword>
<keyword evidence="1" id="KW-0328">Glycosyltransferase</keyword>
<accession>A0A167G5S3</accession>
<dbReference type="PANTHER" id="PTHR21328">
    <property type="entry name" value="POLY ADP-RIBOSE POLYMERASE FAMILY, MEMBER PARP"/>
    <property type="match status" value="1"/>
</dbReference>
<feature type="region of interest" description="Disordered" evidence="5">
    <location>
        <begin position="473"/>
        <end position="522"/>
    </location>
</feature>
<evidence type="ECO:0000313" key="7">
    <source>
        <dbReference type="Proteomes" id="UP000076738"/>
    </source>
</evidence>
<evidence type="ECO:0000256" key="3">
    <source>
        <dbReference type="ARBA" id="ARBA00022695"/>
    </source>
</evidence>
<organism evidence="6 7">
    <name type="scientific">Calocera viscosa (strain TUFC12733)</name>
    <dbReference type="NCBI Taxonomy" id="1330018"/>
    <lineage>
        <taxon>Eukaryota</taxon>
        <taxon>Fungi</taxon>
        <taxon>Dikarya</taxon>
        <taxon>Basidiomycota</taxon>
        <taxon>Agaricomycotina</taxon>
        <taxon>Dacrymycetes</taxon>
        <taxon>Dacrymycetales</taxon>
        <taxon>Dacrymycetaceae</taxon>
        <taxon>Calocera</taxon>
    </lineage>
</organism>
<dbReference type="STRING" id="1330018.A0A167G5S3"/>
<evidence type="ECO:0000256" key="2">
    <source>
        <dbReference type="ARBA" id="ARBA00022679"/>
    </source>
</evidence>
<dbReference type="SUPFAM" id="SSF57959">
    <property type="entry name" value="Leucine zipper domain"/>
    <property type="match status" value="1"/>
</dbReference>
<protein>
    <submittedName>
        <fullName evidence="6">Uncharacterized protein</fullName>
    </submittedName>
</protein>
<feature type="compositionally biased region" description="Polar residues" evidence="5">
    <location>
        <begin position="358"/>
        <end position="370"/>
    </location>
</feature>
<reference evidence="6 7" key="1">
    <citation type="journal article" date="2016" name="Mol. Biol. Evol.">
        <title>Comparative Genomics of Early-Diverging Mushroom-Forming Fungi Provides Insights into the Origins of Lignocellulose Decay Capabilities.</title>
        <authorList>
            <person name="Nagy L.G."/>
            <person name="Riley R."/>
            <person name="Tritt A."/>
            <person name="Adam C."/>
            <person name="Daum C."/>
            <person name="Floudas D."/>
            <person name="Sun H."/>
            <person name="Yadav J.S."/>
            <person name="Pangilinan J."/>
            <person name="Larsson K.H."/>
            <person name="Matsuura K."/>
            <person name="Barry K."/>
            <person name="Labutti K."/>
            <person name="Kuo R."/>
            <person name="Ohm R.A."/>
            <person name="Bhattacharya S.S."/>
            <person name="Shirouzu T."/>
            <person name="Yoshinaga Y."/>
            <person name="Martin F.M."/>
            <person name="Grigoriev I.V."/>
            <person name="Hibbett D.S."/>
        </authorList>
    </citation>
    <scope>NUCLEOTIDE SEQUENCE [LARGE SCALE GENOMIC DNA]</scope>
    <source>
        <strain evidence="6 7">TUFC12733</strain>
    </source>
</reference>
<feature type="compositionally biased region" description="Acidic residues" evidence="5">
    <location>
        <begin position="42"/>
        <end position="56"/>
    </location>
</feature>
<feature type="compositionally biased region" description="Basic residues" evidence="5">
    <location>
        <begin position="371"/>
        <end position="382"/>
    </location>
</feature>
<feature type="region of interest" description="Disordered" evidence="5">
    <location>
        <begin position="1"/>
        <end position="56"/>
    </location>
</feature>
<sequence length="659" mass="72986">MSDTDDCDYDEDYNMEAYEHDDNDSPLTMDPEHSKAVKHGDEDQDDGEEDTDGGDMTWDDDDLMALVASTYALDEVTQEMVQEAVALAQTHLADPDVIQLTPLGPKFTLSVKRNSPHARITVSHGVDGQPSTSSEQPNPRFSIGIQLVSSVQKFIQERWSRKDETFLVDLYTLAVEHLTNCGNVCMLCDRQLPFPGLKPTICEDKLCSYQLEKLGIGAGLGLIDTDIAVADFLICTCLAAASSRSRIPFALPSMPTAEGMDDIILPGRIVKALSVTPVLAELPKADNARANALKGVEPLLETIMRWIFATNRAHVVSMPEDEQFTEMTTGHQFRISTSIRACASAFESMKQLHGSFFQMNGNGRNQNASRPSKRAKTSKNTKHQISIDDNELGMEMDMDGMDEEDHLDDEFDRVTTALKCRERKKAWPQQLQQTVGYLTTKSERLQASLGGALCDLGSNMRHSGPTAHCRTRFTSRLPPASPRRCPQTWRCSASSCPTSRPSQRGDAPKYGTSSSTPHNILRNNLKNASNLPIMSAGPAYGPSRVWNSQFEWNLRILALCEDVLPVRIHHTSGTITCREETCAMPAIDRKTDAESDNAALPRKIPANIFTKFSAVGRICVTQDGEAYSQSTEAIVELKTYLERMPTEIKNDLEKAPFEV</sequence>
<dbReference type="OrthoDB" id="109543at2759"/>
<feature type="compositionally biased region" description="Polar residues" evidence="5">
    <location>
        <begin position="489"/>
        <end position="502"/>
    </location>
</feature>
<keyword evidence="2" id="KW-0808">Transferase</keyword>
<evidence type="ECO:0000313" key="6">
    <source>
        <dbReference type="EMBL" id="KZO90199.1"/>
    </source>
</evidence>
<proteinExistence type="predicted"/>
<keyword evidence="3" id="KW-0548">Nucleotidyltransferase</keyword>
<feature type="compositionally biased region" description="Acidic residues" evidence="5">
    <location>
        <begin position="1"/>
        <end position="24"/>
    </location>
</feature>
<name>A0A167G5S3_CALVF</name>
<dbReference type="Proteomes" id="UP000076738">
    <property type="component" value="Unassembled WGS sequence"/>
</dbReference>
<dbReference type="AlphaFoldDB" id="A0A167G5S3"/>
<dbReference type="InterPro" id="IPR051838">
    <property type="entry name" value="ARTD_PARP"/>
</dbReference>
<evidence type="ECO:0000256" key="5">
    <source>
        <dbReference type="SAM" id="MobiDB-lite"/>
    </source>
</evidence>
<keyword evidence="4" id="KW-0520">NAD</keyword>
<dbReference type="GO" id="GO:0016779">
    <property type="term" value="F:nucleotidyltransferase activity"/>
    <property type="evidence" value="ECO:0007669"/>
    <property type="project" value="UniProtKB-KW"/>
</dbReference>
<evidence type="ECO:0000256" key="4">
    <source>
        <dbReference type="ARBA" id="ARBA00023027"/>
    </source>
</evidence>
<feature type="compositionally biased region" description="Basic and acidic residues" evidence="5">
    <location>
        <begin position="30"/>
        <end position="41"/>
    </location>
</feature>
<dbReference type="InterPro" id="IPR046347">
    <property type="entry name" value="bZIP_sf"/>
</dbReference>
<evidence type="ECO:0000256" key="1">
    <source>
        <dbReference type="ARBA" id="ARBA00022676"/>
    </source>
</evidence>
<dbReference type="Gene3D" id="1.20.5.170">
    <property type="match status" value="1"/>
</dbReference>
<dbReference type="GO" id="GO:0016757">
    <property type="term" value="F:glycosyltransferase activity"/>
    <property type="evidence" value="ECO:0007669"/>
    <property type="project" value="UniProtKB-KW"/>
</dbReference>
<gene>
    <name evidence="6" type="ORF">CALVIDRAFT_542943</name>
</gene>
<feature type="non-terminal residue" evidence="6">
    <location>
        <position position="659"/>
    </location>
</feature>